<evidence type="ECO:0000313" key="4">
    <source>
        <dbReference type="EMBL" id="MCL7049807.1"/>
    </source>
</evidence>
<feature type="compositionally biased region" description="Low complexity" evidence="2">
    <location>
        <begin position="37"/>
        <end position="47"/>
    </location>
</feature>
<dbReference type="InterPro" id="IPR025659">
    <property type="entry name" value="Tubby-like_C"/>
</dbReference>
<dbReference type="SUPFAM" id="SSF54518">
    <property type="entry name" value="Tubby C-terminal domain-like"/>
    <property type="match status" value="1"/>
</dbReference>
<evidence type="ECO:0000256" key="1">
    <source>
        <dbReference type="ARBA" id="ARBA00005437"/>
    </source>
</evidence>
<comment type="caution">
    <text evidence="3">The sequence shown here is derived from an EMBL/GenBank/DDBJ whole genome shotgun (WGS) entry which is preliminary data.</text>
</comment>
<dbReference type="InterPro" id="IPR007612">
    <property type="entry name" value="LOR"/>
</dbReference>
<name>A0AA41RK05_PAPNU</name>
<sequence>MYQQPPNAMVPYYQQPQEDMYQQPPPDMYQQQPPPGMYQQPPTGMMPYYPPPPPPSNTGASPTNPIVVIAPHFCAPYPVDFTIAKKTLAITEGNFGVFDINGNNVFKVKGTLLSIRDRRVLVDGAGVPIVSLQQKILTCHRRWQVYRGDSADSKDLLFSVKKSSLLQLKTSLHVFLASNTSEEVCDFKIKGSYYERSCVIYVGNSNNIIGQMHKKETVQSIVLGKDTYSITIYPNVDYAFIVALCVVLNEINMDRTGED</sequence>
<organism evidence="3 5">
    <name type="scientific">Papaver nudicaule</name>
    <name type="common">Iceland poppy</name>
    <dbReference type="NCBI Taxonomy" id="74823"/>
    <lineage>
        <taxon>Eukaryota</taxon>
        <taxon>Viridiplantae</taxon>
        <taxon>Streptophyta</taxon>
        <taxon>Embryophyta</taxon>
        <taxon>Tracheophyta</taxon>
        <taxon>Spermatophyta</taxon>
        <taxon>Magnoliopsida</taxon>
        <taxon>Ranunculales</taxon>
        <taxon>Papaveraceae</taxon>
        <taxon>Papaveroideae</taxon>
        <taxon>Papaver</taxon>
    </lineage>
</organism>
<feature type="compositionally biased region" description="Pro residues" evidence="2">
    <location>
        <begin position="23"/>
        <end position="36"/>
    </location>
</feature>
<dbReference type="Pfam" id="PF04525">
    <property type="entry name" value="LOR"/>
    <property type="match status" value="1"/>
</dbReference>
<evidence type="ECO:0000313" key="3">
    <source>
        <dbReference type="EMBL" id="MCL7021519.1"/>
    </source>
</evidence>
<dbReference type="EMBL" id="JAJJMA010001763">
    <property type="protein sequence ID" value="MCL7021519.1"/>
    <property type="molecule type" value="Genomic_DNA"/>
</dbReference>
<dbReference type="Gene3D" id="2.40.160.200">
    <property type="entry name" value="LURP1-related"/>
    <property type="match status" value="1"/>
</dbReference>
<comment type="similarity">
    <text evidence="1">Belongs to the LOR family.</text>
</comment>
<dbReference type="AlphaFoldDB" id="A0AA41RK05"/>
<accession>A0AA41RK05</accession>
<proteinExistence type="inferred from homology"/>
<reference evidence="3" key="1">
    <citation type="submission" date="2022-03" db="EMBL/GenBank/DDBJ databases">
        <title>A functionally conserved STORR gene fusion in Papaver species that diverged 16.8 million years ago.</title>
        <authorList>
            <person name="Catania T."/>
        </authorList>
    </citation>
    <scope>NUCLEOTIDE SEQUENCE</scope>
    <source>
        <strain evidence="3">S-191538</strain>
    </source>
</reference>
<evidence type="ECO:0000313" key="5">
    <source>
        <dbReference type="Proteomes" id="UP001177140"/>
    </source>
</evidence>
<protein>
    <submittedName>
        <fullName evidence="3">Uncharacterized protein</fullName>
    </submittedName>
</protein>
<dbReference type="Proteomes" id="UP001177140">
    <property type="component" value="Unassembled WGS sequence"/>
</dbReference>
<dbReference type="PANTHER" id="PTHR31087">
    <property type="match status" value="1"/>
</dbReference>
<dbReference type="PANTHER" id="PTHR31087:SF58">
    <property type="entry name" value="OS07G0230700 PROTEIN"/>
    <property type="match status" value="1"/>
</dbReference>
<evidence type="ECO:0000256" key="2">
    <source>
        <dbReference type="SAM" id="MobiDB-lite"/>
    </source>
</evidence>
<feature type="region of interest" description="Disordered" evidence="2">
    <location>
        <begin position="1"/>
        <end position="60"/>
    </location>
</feature>
<dbReference type="EMBL" id="JAJJMA010320418">
    <property type="protein sequence ID" value="MCL7049807.1"/>
    <property type="molecule type" value="Genomic_DNA"/>
</dbReference>
<keyword evidence="5" id="KW-1185">Reference proteome</keyword>
<dbReference type="InterPro" id="IPR038595">
    <property type="entry name" value="LOR_sf"/>
</dbReference>
<gene>
    <name evidence="4" type="ORF">MKW94_005521</name>
    <name evidence="3" type="ORF">MKW94_020663</name>
</gene>